<dbReference type="SMART" id="SM00271">
    <property type="entry name" value="DnaJ"/>
    <property type="match status" value="1"/>
</dbReference>
<dbReference type="HOGENOM" id="CLU_017633_0_0_11"/>
<dbReference type="InterPro" id="IPR036869">
    <property type="entry name" value="J_dom_sf"/>
</dbReference>
<dbReference type="eggNOG" id="COG0484">
    <property type="taxonomic scope" value="Bacteria"/>
</dbReference>
<dbReference type="PRINTS" id="PR00625">
    <property type="entry name" value="JDOMAIN"/>
</dbReference>
<dbReference type="SUPFAM" id="SSF46565">
    <property type="entry name" value="Chaperone J-domain"/>
    <property type="match status" value="1"/>
</dbReference>
<keyword evidence="3" id="KW-0863">Zinc-finger</keyword>
<keyword evidence="2" id="KW-0677">Repeat</keyword>
<sequence length="338" mass="35377">MAASQDWLEKDFYKELGVSKDASADDIKKAYRKLSRKWHPDRNNGSKEAEEKFKRVGEAYQVLSNPEDRKQYDAIRALGGGGARFRAGGAGSSGGNAGFEDLFSSMFGGAGGQTGARSWNYSAGGDSGFANAFSGLFGGGNASGFGGFGGSRRPQKGQDMQASISLPLRQAVEGATVKINTRQGKSVTARIPAGVSDGQTIRIAGKGGEGSNGGPNGDIRVKIHVEPHPVYEVDGSDVYVNLPVSFSEAALGTTVSVPTINGNSVRLKIPAGSSTDKVLRVRGKGLAKKGLGNGDLYVRLKVIVPKKMSDEARAAVEEFARATAGADPRADFENLAKA</sequence>
<evidence type="ECO:0000259" key="6">
    <source>
        <dbReference type="PROSITE" id="PS50076"/>
    </source>
</evidence>
<dbReference type="RefSeq" id="WP_007000703.1">
    <property type="nucleotide sequence ID" value="NZ_JH992955.1"/>
</dbReference>
<dbReference type="Gene3D" id="2.60.260.20">
    <property type="entry name" value="Urease metallochaperone UreE, N-terminal domain"/>
    <property type="match status" value="2"/>
</dbReference>
<evidence type="ECO:0000256" key="2">
    <source>
        <dbReference type="ARBA" id="ARBA00022737"/>
    </source>
</evidence>
<dbReference type="PROSITE" id="PS00636">
    <property type="entry name" value="DNAJ_1"/>
    <property type="match status" value="1"/>
</dbReference>
<dbReference type="PATRIC" id="fig|883066.3.peg.507"/>
<dbReference type="GO" id="GO:0051082">
    <property type="term" value="F:unfolded protein binding"/>
    <property type="evidence" value="ECO:0007669"/>
    <property type="project" value="InterPro"/>
</dbReference>
<proteinExistence type="predicted"/>
<name>K9EEN4_9ACTO</name>
<dbReference type="AlphaFoldDB" id="K9EEN4"/>
<dbReference type="InterPro" id="IPR002939">
    <property type="entry name" value="DnaJ_C"/>
</dbReference>
<reference evidence="7 8" key="1">
    <citation type="submission" date="2012-09" db="EMBL/GenBank/DDBJ databases">
        <title>The Genome Sequence of Actinobaculum massiliae ACS-171-V-COL2.</title>
        <authorList>
            <consortium name="The Broad Institute Genome Sequencing Platform"/>
            <person name="Earl A."/>
            <person name="Ward D."/>
            <person name="Feldgarden M."/>
            <person name="Gevers D."/>
            <person name="Saerens B."/>
            <person name="Vaneechoutte M."/>
            <person name="Walker B."/>
            <person name="Young S.K."/>
            <person name="Zeng Q."/>
            <person name="Gargeya S."/>
            <person name="Fitzgerald M."/>
            <person name="Haas B."/>
            <person name="Abouelleil A."/>
            <person name="Alvarado L."/>
            <person name="Arachchi H.M."/>
            <person name="Berlin A."/>
            <person name="Chapman S.B."/>
            <person name="Goldberg J."/>
            <person name="Griggs A."/>
            <person name="Gujja S."/>
            <person name="Hansen M."/>
            <person name="Howarth C."/>
            <person name="Imamovic A."/>
            <person name="Larimer J."/>
            <person name="McCowen C."/>
            <person name="Montmayeur A."/>
            <person name="Murphy C."/>
            <person name="Neiman D."/>
            <person name="Pearson M."/>
            <person name="Priest M."/>
            <person name="Roberts A."/>
            <person name="Saif S."/>
            <person name="Shea T."/>
            <person name="Sisk P."/>
            <person name="Sykes S."/>
            <person name="Wortman J."/>
            <person name="Nusbaum C."/>
            <person name="Birren B."/>
        </authorList>
    </citation>
    <scope>NUCLEOTIDE SEQUENCE [LARGE SCALE GENOMIC DNA]</scope>
    <source>
        <strain evidence="8">ACS-171-V-Col2</strain>
    </source>
</reference>
<dbReference type="STRING" id="202789.GCA_001457435_01648"/>
<dbReference type="InterPro" id="IPR008971">
    <property type="entry name" value="HSP40/DnaJ_pept-bd"/>
</dbReference>
<dbReference type="Gene3D" id="1.10.287.110">
    <property type="entry name" value="DnaJ domain"/>
    <property type="match status" value="1"/>
</dbReference>
<dbReference type="Pfam" id="PF00226">
    <property type="entry name" value="DnaJ"/>
    <property type="match status" value="1"/>
</dbReference>
<dbReference type="PANTHER" id="PTHR43096:SF52">
    <property type="entry name" value="DNAJ HOMOLOG 1, MITOCHONDRIAL-RELATED"/>
    <property type="match status" value="1"/>
</dbReference>
<evidence type="ECO:0000313" key="7">
    <source>
        <dbReference type="EMBL" id="EKU95699.1"/>
    </source>
</evidence>
<dbReference type="GO" id="GO:0042026">
    <property type="term" value="P:protein refolding"/>
    <property type="evidence" value="ECO:0007669"/>
    <property type="project" value="TreeGrafter"/>
</dbReference>
<accession>K9EEN4</accession>
<organism evidence="7 8">
    <name type="scientific">Actinobaculum massiliense ACS-171-V-Col2</name>
    <dbReference type="NCBI Taxonomy" id="883066"/>
    <lineage>
        <taxon>Bacteria</taxon>
        <taxon>Bacillati</taxon>
        <taxon>Actinomycetota</taxon>
        <taxon>Actinomycetes</taxon>
        <taxon>Actinomycetales</taxon>
        <taxon>Actinomycetaceae</taxon>
        <taxon>Actinobaculum</taxon>
    </lineage>
</organism>
<evidence type="ECO:0000256" key="4">
    <source>
        <dbReference type="ARBA" id="ARBA00022833"/>
    </source>
</evidence>
<evidence type="ECO:0000313" key="8">
    <source>
        <dbReference type="Proteomes" id="UP000009888"/>
    </source>
</evidence>
<gene>
    <name evidence="7" type="ORF">HMPREF9233_00486</name>
</gene>
<dbReference type="SUPFAM" id="SSF49493">
    <property type="entry name" value="HSP40/DnaJ peptide-binding domain"/>
    <property type="match status" value="2"/>
</dbReference>
<dbReference type="GO" id="GO:0008270">
    <property type="term" value="F:zinc ion binding"/>
    <property type="evidence" value="ECO:0007669"/>
    <property type="project" value="UniProtKB-KW"/>
</dbReference>
<dbReference type="Pfam" id="PF01556">
    <property type="entry name" value="DnaJ_C"/>
    <property type="match status" value="1"/>
</dbReference>
<comment type="caution">
    <text evidence="7">The sequence shown here is derived from an EMBL/GenBank/DDBJ whole genome shotgun (WGS) entry which is preliminary data.</text>
</comment>
<dbReference type="CDD" id="cd06257">
    <property type="entry name" value="DnaJ"/>
    <property type="match status" value="1"/>
</dbReference>
<evidence type="ECO:0000256" key="5">
    <source>
        <dbReference type="ARBA" id="ARBA00023186"/>
    </source>
</evidence>
<evidence type="ECO:0000256" key="3">
    <source>
        <dbReference type="ARBA" id="ARBA00022771"/>
    </source>
</evidence>
<dbReference type="EMBL" id="AGWL01000002">
    <property type="protein sequence ID" value="EKU95699.1"/>
    <property type="molecule type" value="Genomic_DNA"/>
</dbReference>
<dbReference type="InterPro" id="IPR018253">
    <property type="entry name" value="DnaJ_domain_CS"/>
</dbReference>
<dbReference type="FunFam" id="2.60.260.20:FF:000005">
    <property type="entry name" value="Chaperone protein dnaJ 1, mitochondrial"/>
    <property type="match status" value="1"/>
</dbReference>
<dbReference type="Proteomes" id="UP000009888">
    <property type="component" value="Unassembled WGS sequence"/>
</dbReference>
<evidence type="ECO:0000256" key="1">
    <source>
        <dbReference type="ARBA" id="ARBA00022723"/>
    </source>
</evidence>
<protein>
    <recommendedName>
        <fullName evidence="6">J domain-containing protein</fullName>
    </recommendedName>
</protein>
<dbReference type="PROSITE" id="PS50076">
    <property type="entry name" value="DNAJ_2"/>
    <property type="match status" value="1"/>
</dbReference>
<keyword evidence="8" id="KW-1185">Reference proteome</keyword>
<keyword evidence="5" id="KW-0143">Chaperone</keyword>
<feature type="domain" description="J" evidence="6">
    <location>
        <begin position="11"/>
        <end position="76"/>
    </location>
</feature>
<keyword evidence="4" id="KW-0862">Zinc</keyword>
<keyword evidence="1" id="KW-0479">Metal-binding</keyword>
<dbReference type="PANTHER" id="PTHR43096">
    <property type="entry name" value="DNAJ HOMOLOG 1, MITOCHONDRIAL-RELATED"/>
    <property type="match status" value="1"/>
</dbReference>
<dbReference type="CDD" id="cd10747">
    <property type="entry name" value="DnaJ_C"/>
    <property type="match status" value="1"/>
</dbReference>
<dbReference type="InterPro" id="IPR001623">
    <property type="entry name" value="DnaJ_domain"/>
</dbReference>
<dbReference type="GO" id="GO:0005737">
    <property type="term" value="C:cytoplasm"/>
    <property type="evidence" value="ECO:0007669"/>
    <property type="project" value="TreeGrafter"/>
</dbReference>